<evidence type="ECO:0000313" key="1">
    <source>
        <dbReference type="EMBL" id="KEH41117.1"/>
    </source>
</evidence>
<reference evidence="2" key="3">
    <citation type="submission" date="2015-04" db="UniProtKB">
        <authorList>
            <consortium name="EnsemblPlants"/>
        </authorList>
    </citation>
    <scope>IDENTIFICATION</scope>
    <source>
        <strain evidence="2">cv. Jemalong A17</strain>
    </source>
</reference>
<dbReference type="EMBL" id="CM001217">
    <property type="protein sequence ID" value="KEH41117.1"/>
    <property type="molecule type" value="Genomic_DNA"/>
</dbReference>
<evidence type="ECO:0000313" key="2">
    <source>
        <dbReference type="EnsemblPlants" id="KEH41117"/>
    </source>
</evidence>
<dbReference type="AlphaFoldDB" id="A0A072VH12"/>
<evidence type="ECO:0000313" key="3">
    <source>
        <dbReference type="Proteomes" id="UP000002051"/>
    </source>
</evidence>
<gene>
    <name evidence="1" type="ordered locus">MTR_1g042525</name>
</gene>
<reference evidence="1 3" key="2">
    <citation type="journal article" date="2014" name="BMC Genomics">
        <title>An improved genome release (version Mt4.0) for the model legume Medicago truncatula.</title>
        <authorList>
            <person name="Tang H."/>
            <person name="Krishnakumar V."/>
            <person name="Bidwell S."/>
            <person name="Rosen B."/>
            <person name="Chan A."/>
            <person name="Zhou S."/>
            <person name="Gentzbittel L."/>
            <person name="Childs K.L."/>
            <person name="Yandell M."/>
            <person name="Gundlach H."/>
            <person name="Mayer K.F."/>
            <person name="Schwartz D.C."/>
            <person name="Town C.D."/>
        </authorList>
    </citation>
    <scope>GENOME REANNOTATION</scope>
    <source>
        <strain evidence="1">A17</strain>
        <strain evidence="2 3">cv. Jemalong A17</strain>
    </source>
</reference>
<dbReference type="EnsemblPlants" id="KEH41117">
    <property type="protein sequence ID" value="KEH41117"/>
    <property type="gene ID" value="MTR_1g042525"/>
</dbReference>
<proteinExistence type="predicted"/>
<keyword evidence="3" id="KW-1185">Reference proteome</keyword>
<dbReference type="Proteomes" id="UP000002051">
    <property type="component" value="Unassembled WGS sequence"/>
</dbReference>
<organism evidence="1 3">
    <name type="scientific">Medicago truncatula</name>
    <name type="common">Barrel medic</name>
    <name type="synonym">Medicago tribuloides</name>
    <dbReference type="NCBI Taxonomy" id="3880"/>
    <lineage>
        <taxon>Eukaryota</taxon>
        <taxon>Viridiplantae</taxon>
        <taxon>Streptophyta</taxon>
        <taxon>Embryophyta</taxon>
        <taxon>Tracheophyta</taxon>
        <taxon>Spermatophyta</taxon>
        <taxon>Magnoliopsida</taxon>
        <taxon>eudicotyledons</taxon>
        <taxon>Gunneridae</taxon>
        <taxon>Pentapetalae</taxon>
        <taxon>rosids</taxon>
        <taxon>fabids</taxon>
        <taxon>Fabales</taxon>
        <taxon>Fabaceae</taxon>
        <taxon>Papilionoideae</taxon>
        <taxon>50 kb inversion clade</taxon>
        <taxon>NPAAA clade</taxon>
        <taxon>Hologalegina</taxon>
        <taxon>IRL clade</taxon>
        <taxon>Trifolieae</taxon>
        <taxon>Medicago</taxon>
    </lineage>
</organism>
<reference evidence="1 3" key="1">
    <citation type="journal article" date="2011" name="Nature">
        <title>The Medicago genome provides insight into the evolution of rhizobial symbioses.</title>
        <authorList>
            <person name="Young N.D."/>
            <person name="Debelle F."/>
            <person name="Oldroyd G.E."/>
            <person name="Geurts R."/>
            <person name="Cannon S.B."/>
            <person name="Udvardi M.K."/>
            <person name="Benedito V.A."/>
            <person name="Mayer K.F."/>
            <person name="Gouzy J."/>
            <person name="Schoof H."/>
            <person name="Van de Peer Y."/>
            <person name="Proost S."/>
            <person name="Cook D.R."/>
            <person name="Meyers B.C."/>
            <person name="Spannagl M."/>
            <person name="Cheung F."/>
            <person name="De Mita S."/>
            <person name="Krishnakumar V."/>
            <person name="Gundlach H."/>
            <person name="Zhou S."/>
            <person name="Mudge J."/>
            <person name="Bharti A.K."/>
            <person name="Murray J.D."/>
            <person name="Naoumkina M.A."/>
            <person name="Rosen B."/>
            <person name="Silverstein K.A."/>
            <person name="Tang H."/>
            <person name="Rombauts S."/>
            <person name="Zhao P.X."/>
            <person name="Zhou P."/>
            <person name="Barbe V."/>
            <person name="Bardou P."/>
            <person name="Bechner M."/>
            <person name="Bellec A."/>
            <person name="Berger A."/>
            <person name="Berges H."/>
            <person name="Bidwell S."/>
            <person name="Bisseling T."/>
            <person name="Choisne N."/>
            <person name="Couloux A."/>
            <person name="Denny R."/>
            <person name="Deshpande S."/>
            <person name="Dai X."/>
            <person name="Doyle J.J."/>
            <person name="Dudez A.M."/>
            <person name="Farmer A.D."/>
            <person name="Fouteau S."/>
            <person name="Franken C."/>
            <person name="Gibelin C."/>
            <person name="Gish J."/>
            <person name="Goldstein S."/>
            <person name="Gonzalez A.J."/>
            <person name="Green P.J."/>
            <person name="Hallab A."/>
            <person name="Hartog M."/>
            <person name="Hua A."/>
            <person name="Humphray S.J."/>
            <person name="Jeong D.H."/>
            <person name="Jing Y."/>
            <person name="Jocker A."/>
            <person name="Kenton S.M."/>
            <person name="Kim D.J."/>
            <person name="Klee K."/>
            <person name="Lai H."/>
            <person name="Lang C."/>
            <person name="Lin S."/>
            <person name="Macmil S.L."/>
            <person name="Magdelenat G."/>
            <person name="Matthews L."/>
            <person name="McCorrison J."/>
            <person name="Monaghan E.L."/>
            <person name="Mun J.H."/>
            <person name="Najar F.Z."/>
            <person name="Nicholson C."/>
            <person name="Noirot C."/>
            <person name="O'Bleness M."/>
            <person name="Paule C.R."/>
            <person name="Poulain J."/>
            <person name="Prion F."/>
            <person name="Qin B."/>
            <person name="Qu C."/>
            <person name="Retzel E.F."/>
            <person name="Riddle C."/>
            <person name="Sallet E."/>
            <person name="Samain S."/>
            <person name="Samson N."/>
            <person name="Sanders I."/>
            <person name="Saurat O."/>
            <person name="Scarpelli C."/>
            <person name="Schiex T."/>
            <person name="Segurens B."/>
            <person name="Severin A.J."/>
            <person name="Sherrier D.J."/>
            <person name="Shi R."/>
            <person name="Sims S."/>
            <person name="Singer S.R."/>
            <person name="Sinharoy S."/>
            <person name="Sterck L."/>
            <person name="Viollet A."/>
            <person name="Wang B.B."/>
            <person name="Wang K."/>
            <person name="Wang M."/>
            <person name="Wang X."/>
            <person name="Warfsmann J."/>
            <person name="Weissenbach J."/>
            <person name="White D.D."/>
            <person name="White J.D."/>
            <person name="Wiley G.B."/>
            <person name="Wincker P."/>
            <person name="Xing Y."/>
            <person name="Yang L."/>
            <person name="Yao Z."/>
            <person name="Ying F."/>
            <person name="Zhai J."/>
            <person name="Zhou L."/>
            <person name="Zuber A."/>
            <person name="Denarie J."/>
            <person name="Dixon R.A."/>
            <person name="May G.D."/>
            <person name="Schwartz D.C."/>
            <person name="Rogers J."/>
            <person name="Quetier F."/>
            <person name="Town C.D."/>
            <person name="Roe B.A."/>
        </authorList>
    </citation>
    <scope>NUCLEOTIDE SEQUENCE [LARGE SCALE GENOMIC DNA]</scope>
    <source>
        <strain evidence="1">A17</strain>
        <strain evidence="2 3">cv. Jemalong A17</strain>
    </source>
</reference>
<sequence length="115" mass="13127">MSNSEDERKMPILSTNFLLKVLASPYKAENKEIGKHIISLSQNSLLASPFTSILKDNTTHKINNRRMKSKCRRVNAEISIQSIVDILIVKFKHEAPFITFFLMHVVEKVVSIDIS</sequence>
<protein>
    <submittedName>
        <fullName evidence="1 2">Uncharacterized protein</fullName>
    </submittedName>
</protein>
<dbReference type="HOGENOM" id="CLU_2112470_0_0_1"/>
<accession>A0A072VH12</accession>
<name>A0A072VH12_MEDTR</name>